<dbReference type="GO" id="GO:0003723">
    <property type="term" value="F:RNA binding"/>
    <property type="evidence" value="ECO:0007669"/>
    <property type="project" value="UniProtKB-KW"/>
</dbReference>
<dbReference type="Pfam" id="PF01479">
    <property type="entry name" value="S4"/>
    <property type="match status" value="1"/>
</dbReference>
<accession>A0A1H4REF4</accession>
<evidence type="ECO:0000313" key="6">
    <source>
        <dbReference type="Proteomes" id="UP000182652"/>
    </source>
</evidence>
<feature type="domain" description="RNA-binding S4" evidence="4">
    <location>
        <begin position="2"/>
        <end position="65"/>
    </location>
</feature>
<dbReference type="PIRSF" id="PIRSF005578">
    <property type="entry name" value="TlyA"/>
    <property type="match status" value="1"/>
</dbReference>
<dbReference type="InterPro" id="IPR002877">
    <property type="entry name" value="RNA_MeTrfase_FtsJ_dom"/>
</dbReference>
<dbReference type="Pfam" id="PF01728">
    <property type="entry name" value="FtsJ"/>
    <property type="match status" value="1"/>
</dbReference>
<evidence type="ECO:0000256" key="2">
    <source>
        <dbReference type="ARBA" id="ARBA00029460"/>
    </source>
</evidence>
<dbReference type="PANTHER" id="PTHR32319">
    <property type="entry name" value="BACTERIAL HEMOLYSIN-LIKE PROTEIN"/>
    <property type="match status" value="1"/>
</dbReference>
<dbReference type="STRING" id="156980.SAMN04489745_2539"/>
<dbReference type="InterPro" id="IPR004538">
    <property type="entry name" value="Hemolysin_A/TlyA"/>
</dbReference>
<dbReference type="GO" id="GO:0032259">
    <property type="term" value="P:methylation"/>
    <property type="evidence" value="ECO:0007669"/>
    <property type="project" value="UniProtKB-KW"/>
</dbReference>
<evidence type="ECO:0000256" key="1">
    <source>
        <dbReference type="ARBA" id="ARBA00022884"/>
    </source>
</evidence>
<evidence type="ECO:0000313" key="5">
    <source>
        <dbReference type="EMBL" id="SEC30216.1"/>
    </source>
</evidence>
<dbReference type="InterPro" id="IPR002942">
    <property type="entry name" value="S4_RNA-bd"/>
</dbReference>
<dbReference type="SUPFAM" id="SSF55174">
    <property type="entry name" value="Alpha-L RNA-binding motif"/>
    <property type="match status" value="1"/>
</dbReference>
<dbReference type="PANTHER" id="PTHR32319:SF0">
    <property type="entry name" value="BACTERIAL HEMOLYSIN-LIKE PROTEIN"/>
    <property type="match status" value="1"/>
</dbReference>
<dbReference type="Gene3D" id="3.10.290.10">
    <property type="entry name" value="RNA-binding S4 domain"/>
    <property type="match status" value="1"/>
</dbReference>
<dbReference type="NCBIfam" id="TIGR00478">
    <property type="entry name" value="tly"/>
    <property type="match status" value="1"/>
</dbReference>
<dbReference type="CDD" id="cd00165">
    <property type="entry name" value="S4"/>
    <property type="match status" value="1"/>
</dbReference>
<dbReference type="InterPro" id="IPR047048">
    <property type="entry name" value="TlyA"/>
</dbReference>
<comment type="similarity">
    <text evidence="2">Belongs to the TlyA family.</text>
</comment>
<keyword evidence="6" id="KW-1185">Reference proteome</keyword>
<name>A0A1H4REF4_9MICC</name>
<organism evidence="5 6">
    <name type="scientific">Arthrobacter woluwensis</name>
    <dbReference type="NCBI Taxonomy" id="156980"/>
    <lineage>
        <taxon>Bacteria</taxon>
        <taxon>Bacillati</taxon>
        <taxon>Actinomycetota</taxon>
        <taxon>Actinomycetes</taxon>
        <taxon>Micrococcales</taxon>
        <taxon>Micrococcaceae</taxon>
        <taxon>Arthrobacter</taxon>
    </lineage>
</organism>
<dbReference type="Proteomes" id="UP000182652">
    <property type="component" value="Unassembled WGS sequence"/>
</dbReference>
<dbReference type="Gene3D" id="3.40.50.150">
    <property type="entry name" value="Vaccinia Virus protein VP39"/>
    <property type="match status" value="1"/>
</dbReference>
<dbReference type="PROSITE" id="PS50889">
    <property type="entry name" value="S4"/>
    <property type="match status" value="1"/>
</dbReference>
<sequence>MTRLDQELTRRGLARSRTEAARLIAAGLVSSAGQVLAKASVSVTEATELRVAESGITEFVSRAGHKLRGALDAFPEVSVTGKRCLDAGASTGGFTDVLLRAGAREVAAVDVGHDQLVEELRQDPRVQVFEGVNVRYLQAADIGGEAALTVADLSFISLTLVMKPLAACTSPGGELVLMVKPQFEVGRERLSRTGVVTSTEQRREAVGRVAQSAVDAGLVLRGLAESPLPGQDGNHEYFLWLARPDGSDAVPAGSDMPKIDPGDVTAPAWTGVTVAELLTTIWPAHQAGPNH</sequence>
<evidence type="ECO:0000256" key="3">
    <source>
        <dbReference type="PROSITE-ProRule" id="PRU00182"/>
    </source>
</evidence>
<dbReference type="InterPro" id="IPR036986">
    <property type="entry name" value="S4_RNA-bd_sf"/>
</dbReference>
<dbReference type="RefSeq" id="WP_066217471.1">
    <property type="nucleotide sequence ID" value="NZ_FNSN01000003.1"/>
</dbReference>
<protein>
    <submittedName>
        <fullName evidence="5">23S rRNA (Cytidine1920-2'-O)/16S rRNA (Cytidine1409-2'-O)-methyltransferase</fullName>
    </submittedName>
</protein>
<dbReference type="EMBL" id="FNSN01000003">
    <property type="protein sequence ID" value="SEC30216.1"/>
    <property type="molecule type" value="Genomic_DNA"/>
</dbReference>
<keyword evidence="5" id="KW-0808">Transferase</keyword>
<reference evidence="5 6" key="1">
    <citation type="submission" date="2016-10" db="EMBL/GenBank/DDBJ databases">
        <authorList>
            <person name="de Groot N.N."/>
        </authorList>
    </citation>
    <scope>NUCLEOTIDE SEQUENCE [LARGE SCALE GENOMIC DNA]</scope>
    <source>
        <strain evidence="5 6">DSM 10495</strain>
    </source>
</reference>
<dbReference type="GO" id="GO:0008168">
    <property type="term" value="F:methyltransferase activity"/>
    <property type="evidence" value="ECO:0007669"/>
    <property type="project" value="UniProtKB-KW"/>
</dbReference>
<dbReference type="CDD" id="cd02440">
    <property type="entry name" value="AdoMet_MTases"/>
    <property type="match status" value="1"/>
</dbReference>
<keyword evidence="1 3" id="KW-0694">RNA-binding</keyword>
<proteinExistence type="inferred from homology"/>
<gene>
    <name evidence="5" type="ORF">SAMN04489745_2539</name>
</gene>
<keyword evidence="5" id="KW-0489">Methyltransferase</keyword>
<evidence type="ECO:0000259" key="4">
    <source>
        <dbReference type="SMART" id="SM00363"/>
    </source>
</evidence>
<dbReference type="SMART" id="SM00363">
    <property type="entry name" value="S4"/>
    <property type="match status" value="1"/>
</dbReference>
<dbReference type="AlphaFoldDB" id="A0A1H4REF4"/>
<dbReference type="SUPFAM" id="SSF53335">
    <property type="entry name" value="S-adenosyl-L-methionine-dependent methyltransferases"/>
    <property type="match status" value="1"/>
</dbReference>
<dbReference type="InterPro" id="IPR029063">
    <property type="entry name" value="SAM-dependent_MTases_sf"/>
</dbReference>